<organism evidence="7 8">
    <name type="scientific">Sphenostylis stenocarpa</name>
    <dbReference type="NCBI Taxonomy" id="92480"/>
    <lineage>
        <taxon>Eukaryota</taxon>
        <taxon>Viridiplantae</taxon>
        <taxon>Streptophyta</taxon>
        <taxon>Embryophyta</taxon>
        <taxon>Tracheophyta</taxon>
        <taxon>Spermatophyta</taxon>
        <taxon>Magnoliopsida</taxon>
        <taxon>eudicotyledons</taxon>
        <taxon>Gunneridae</taxon>
        <taxon>Pentapetalae</taxon>
        <taxon>rosids</taxon>
        <taxon>fabids</taxon>
        <taxon>Fabales</taxon>
        <taxon>Fabaceae</taxon>
        <taxon>Papilionoideae</taxon>
        <taxon>50 kb inversion clade</taxon>
        <taxon>NPAAA clade</taxon>
        <taxon>indigoferoid/millettioid clade</taxon>
        <taxon>Phaseoleae</taxon>
        <taxon>Sphenostylis</taxon>
    </lineage>
</organism>
<dbReference type="EMBL" id="OY731403">
    <property type="protein sequence ID" value="CAJ1964834.1"/>
    <property type="molecule type" value="Genomic_DNA"/>
</dbReference>
<evidence type="ECO:0000259" key="6">
    <source>
        <dbReference type="PROSITE" id="PS51742"/>
    </source>
</evidence>
<dbReference type="Pfam" id="PF03479">
    <property type="entry name" value="PCC"/>
    <property type="match status" value="1"/>
</dbReference>
<evidence type="ECO:0000256" key="5">
    <source>
        <dbReference type="SAM" id="MobiDB-lite"/>
    </source>
</evidence>
<keyword evidence="3" id="KW-0804">Transcription</keyword>
<dbReference type="Gene3D" id="3.30.1330.80">
    <property type="entry name" value="Hypothetical protein, similar to alpha- acetolactate decarboxylase, domain 2"/>
    <property type="match status" value="1"/>
</dbReference>
<evidence type="ECO:0000256" key="2">
    <source>
        <dbReference type="ARBA" id="ARBA00023125"/>
    </source>
</evidence>
<feature type="region of interest" description="Disordered" evidence="5">
    <location>
        <begin position="1"/>
        <end position="28"/>
    </location>
</feature>
<proteinExistence type="predicted"/>
<dbReference type="PANTHER" id="PTHR31100">
    <property type="entry name" value="AT-HOOK MOTIF NUCLEAR-LOCALIZED PROTEIN 15"/>
    <property type="match status" value="1"/>
</dbReference>
<evidence type="ECO:0000313" key="7">
    <source>
        <dbReference type="EMBL" id="CAJ1964834.1"/>
    </source>
</evidence>
<dbReference type="SUPFAM" id="SSF117856">
    <property type="entry name" value="AF0104/ALDC/Ptd012-like"/>
    <property type="match status" value="1"/>
</dbReference>
<evidence type="ECO:0000313" key="8">
    <source>
        <dbReference type="Proteomes" id="UP001189624"/>
    </source>
</evidence>
<accession>A0AA86SLT7</accession>
<evidence type="ECO:0000256" key="4">
    <source>
        <dbReference type="ARBA" id="ARBA00023242"/>
    </source>
</evidence>
<dbReference type="InterPro" id="IPR014476">
    <property type="entry name" value="AHL15-29"/>
</dbReference>
<dbReference type="Gramene" id="rna-AYBTSS11_LOCUS20529">
    <property type="protein sequence ID" value="CAJ1964834.1"/>
    <property type="gene ID" value="gene-AYBTSS11_LOCUS20529"/>
</dbReference>
<reference evidence="7" key="1">
    <citation type="submission" date="2023-10" db="EMBL/GenBank/DDBJ databases">
        <authorList>
            <person name="Domelevo Entfellner J.-B."/>
        </authorList>
    </citation>
    <scope>NUCLEOTIDE SEQUENCE</scope>
</reference>
<protein>
    <recommendedName>
        <fullName evidence="6">PPC domain-containing protein</fullName>
    </recommendedName>
</protein>
<keyword evidence="1" id="KW-0805">Transcription regulation</keyword>
<dbReference type="AlphaFoldDB" id="A0AA86SLT7"/>
<feature type="domain" description="PPC" evidence="6">
    <location>
        <begin position="31"/>
        <end position="172"/>
    </location>
</feature>
<dbReference type="PANTHER" id="PTHR31100:SF63">
    <property type="entry name" value="AT-HOOK MOTIF NUCLEAR-LOCALIZED PROTEIN"/>
    <property type="match status" value="1"/>
</dbReference>
<name>A0AA86SLT7_9FABA</name>
<keyword evidence="2" id="KW-0238">DNA-binding</keyword>
<dbReference type="GO" id="GO:0003680">
    <property type="term" value="F:minor groove of adenine-thymine-rich DNA binding"/>
    <property type="evidence" value="ECO:0007669"/>
    <property type="project" value="InterPro"/>
</dbReference>
<dbReference type="GO" id="GO:0005634">
    <property type="term" value="C:nucleus"/>
    <property type="evidence" value="ECO:0007669"/>
    <property type="project" value="TreeGrafter"/>
</dbReference>
<dbReference type="GO" id="GO:0003700">
    <property type="term" value="F:DNA-binding transcription factor activity"/>
    <property type="evidence" value="ECO:0007669"/>
    <property type="project" value="TreeGrafter"/>
</dbReference>
<keyword evidence="4" id="KW-0539">Nucleus</keyword>
<gene>
    <name evidence="7" type="ORF">AYBTSS11_LOCUS20529</name>
</gene>
<evidence type="ECO:0000256" key="1">
    <source>
        <dbReference type="ARBA" id="ARBA00023015"/>
    </source>
</evidence>
<sequence length="199" mass="21533">MDPSARTPRGRPPGSRNRTSSISSPMAEPDKSFTKVFAFNVPPNRDIMEFIFDIAHKDQVNVSVLNASGMINIVTLHNSQKVMLHGPFTLLSLTGSYLCKNHYTLHPGVTSPFPLCFGINLSASHGQIIGGVIGGSVIAGEDVCLTISTFKNPGFLNYTFEQHDNSNDNHGNKSGDFIGGCNLLGFNSFGCGVRGWRMN</sequence>
<dbReference type="InterPro" id="IPR005175">
    <property type="entry name" value="PPC_dom"/>
</dbReference>
<evidence type="ECO:0000256" key="3">
    <source>
        <dbReference type="ARBA" id="ARBA00023163"/>
    </source>
</evidence>
<dbReference type="Proteomes" id="UP001189624">
    <property type="component" value="Chromosome 6"/>
</dbReference>
<keyword evidence="8" id="KW-1185">Reference proteome</keyword>
<dbReference type="PROSITE" id="PS51742">
    <property type="entry name" value="PPC"/>
    <property type="match status" value="1"/>
</dbReference>